<dbReference type="PANTHER" id="PTHR34040">
    <property type="entry name" value="FLAGELLAR BIOSYNTHETIC PROTEIN FLIQ"/>
    <property type="match status" value="1"/>
</dbReference>
<dbReference type="Proteomes" id="UP000613768">
    <property type="component" value="Unassembled WGS sequence"/>
</dbReference>
<keyword evidence="6 7" id="KW-0472">Membrane</keyword>
<keyword evidence="5 7" id="KW-1133">Transmembrane helix</keyword>
<comment type="similarity">
    <text evidence="2">Belongs to the FliQ/MopD/SpaQ family.</text>
</comment>
<organism evidence="8 9">
    <name type="scientific">Pseudomarimonas arenosa</name>
    <dbReference type="NCBI Taxonomy" id="2774145"/>
    <lineage>
        <taxon>Bacteria</taxon>
        <taxon>Pseudomonadati</taxon>
        <taxon>Pseudomonadota</taxon>
        <taxon>Gammaproteobacteria</taxon>
        <taxon>Lysobacterales</taxon>
        <taxon>Lysobacteraceae</taxon>
        <taxon>Pseudomarimonas</taxon>
    </lineage>
</organism>
<keyword evidence="8" id="KW-0282">Flagellum</keyword>
<feature type="transmembrane region" description="Helical" evidence="7">
    <location>
        <begin position="12"/>
        <end position="37"/>
    </location>
</feature>
<evidence type="ECO:0000256" key="3">
    <source>
        <dbReference type="ARBA" id="ARBA00022475"/>
    </source>
</evidence>
<evidence type="ECO:0000256" key="4">
    <source>
        <dbReference type="ARBA" id="ARBA00022692"/>
    </source>
</evidence>
<comment type="subcellular location">
    <subcellularLocation>
        <location evidence="1">Cell membrane</location>
        <topology evidence="1">Multi-pass membrane protein</topology>
    </subcellularLocation>
</comment>
<proteinExistence type="inferred from homology"/>
<dbReference type="GO" id="GO:0005886">
    <property type="term" value="C:plasma membrane"/>
    <property type="evidence" value="ECO:0007669"/>
    <property type="project" value="UniProtKB-SubCell"/>
</dbReference>
<dbReference type="PRINTS" id="PR00952">
    <property type="entry name" value="TYPE3IMQPROT"/>
</dbReference>
<protein>
    <submittedName>
        <fullName evidence="8">Flagellar biosynthetic protein FliQ</fullName>
    </submittedName>
</protein>
<dbReference type="RefSeq" id="WP_192028079.1">
    <property type="nucleotide sequence ID" value="NZ_JACYTR010000004.1"/>
</dbReference>
<keyword evidence="3" id="KW-1003">Cell membrane</keyword>
<dbReference type="GO" id="GO:0009306">
    <property type="term" value="P:protein secretion"/>
    <property type="evidence" value="ECO:0007669"/>
    <property type="project" value="InterPro"/>
</dbReference>
<gene>
    <name evidence="8" type="ORF">IFO71_03155</name>
</gene>
<name>A0AAW3ZET8_9GAMM</name>
<sequence length="89" mass="9311">MTPDQALTELRLGLETALMIGLPLLLTVLFIGVIVGVVQAATQVNEPTIAFVAKAIALAFVLAAGGSWLLGRLVDFASALIQRIPQLVS</sequence>
<evidence type="ECO:0000256" key="5">
    <source>
        <dbReference type="ARBA" id="ARBA00022989"/>
    </source>
</evidence>
<dbReference type="Pfam" id="PF01313">
    <property type="entry name" value="Bac_export_3"/>
    <property type="match status" value="1"/>
</dbReference>
<dbReference type="InterPro" id="IPR002191">
    <property type="entry name" value="Bac_export_3"/>
</dbReference>
<accession>A0AAW3ZET8</accession>
<evidence type="ECO:0000256" key="7">
    <source>
        <dbReference type="SAM" id="Phobius"/>
    </source>
</evidence>
<evidence type="ECO:0000313" key="9">
    <source>
        <dbReference type="Proteomes" id="UP000613768"/>
    </source>
</evidence>
<evidence type="ECO:0000256" key="2">
    <source>
        <dbReference type="ARBA" id="ARBA00006156"/>
    </source>
</evidence>
<comment type="caution">
    <text evidence="8">The sequence shown here is derived from an EMBL/GenBank/DDBJ whole genome shotgun (WGS) entry which is preliminary data.</text>
</comment>
<dbReference type="PIRSF" id="PIRSF004669">
    <property type="entry name" value="FliQ"/>
    <property type="match status" value="1"/>
</dbReference>
<evidence type="ECO:0000313" key="8">
    <source>
        <dbReference type="EMBL" id="MBD8524730.1"/>
    </source>
</evidence>
<reference evidence="8 9" key="1">
    <citation type="submission" date="2020-09" db="EMBL/GenBank/DDBJ databases">
        <title>Pseudoxanthomonas sp. CAU 1598 isolated from sand of Yaerae Beach.</title>
        <authorList>
            <person name="Kim W."/>
        </authorList>
    </citation>
    <scope>NUCLEOTIDE SEQUENCE [LARGE SCALE GENOMIC DNA]</scope>
    <source>
        <strain evidence="8 9">CAU 1598</strain>
    </source>
</reference>
<evidence type="ECO:0000256" key="1">
    <source>
        <dbReference type="ARBA" id="ARBA00004651"/>
    </source>
</evidence>
<feature type="transmembrane region" description="Helical" evidence="7">
    <location>
        <begin position="49"/>
        <end position="70"/>
    </location>
</feature>
<evidence type="ECO:0000256" key="6">
    <source>
        <dbReference type="ARBA" id="ARBA00023136"/>
    </source>
</evidence>
<dbReference type="EMBL" id="JACYTR010000004">
    <property type="protein sequence ID" value="MBD8524730.1"/>
    <property type="molecule type" value="Genomic_DNA"/>
</dbReference>
<dbReference type="AlphaFoldDB" id="A0AAW3ZET8"/>
<keyword evidence="4 7" id="KW-0812">Transmembrane</keyword>
<keyword evidence="8" id="KW-0966">Cell projection</keyword>
<dbReference type="PANTHER" id="PTHR34040:SF8">
    <property type="entry name" value="FLAGELLAR BIOSYNTHETIC PROTEIN FLIQ"/>
    <property type="match status" value="1"/>
</dbReference>
<keyword evidence="9" id="KW-1185">Reference proteome</keyword>
<keyword evidence="8" id="KW-0969">Cilium</keyword>